<evidence type="ECO:0000256" key="13">
    <source>
        <dbReference type="SAM" id="MobiDB-lite"/>
    </source>
</evidence>
<evidence type="ECO:0000256" key="4">
    <source>
        <dbReference type="ARBA" id="ARBA00004569"/>
    </source>
</evidence>
<keyword evidence="7" id="KW-0963">Cytoplasm</keyword>
<comment type="subcellular location">
    <subcellularLocation>
        <location evidence="1">Cytoplasm</location>
        <location evidence="1">Cytoskeleton</location>
        <location evidence="1">Cilium basal body</location>
    </subcellularLocation>
    <subcellularLocation>
        <location evidence="3">Cytoplasm</location>
        <location evidence="3">Cytoskeleton</location>
        <location evidence="3">Microtubule organizing center</location>
        <location evidence="3">Centrosome</location>
    </subcellularLocation>
    <subcellularLocation>
        <location evidence="4">Mitochondrion intermembrane space</location>
    </subcellularLocation>
    <subcellularLocation>
        <location evidence="2">Nucleus</location>
    </subcellularLocation>
</comment>
<feature type="region of interest" description="Disordered" evidence="13">
    <location>
        <begin position="1"/>
        <end position="34"/>
    </location>
</feature>
<accession>A0AA36N023</accession>
<dbReference type="GO" id="GO:0005758">
    <property type="term" value="C:mitochondrial intermembrane space"/>
    <property type="evidence" value="ECO:0007669"/>
    <property type="project" value="UniProtKB-SubCell"/>
</dbReference>
<organism evidence="15 16">
    <name type="scientific">Effrenium voratum</name>
    <dbReference type="NCBI Taxonomy" id="2562239"/>
    <lineage>
        <taxon>Eukaryota</taxon>
        <taxon>Sar</taxon>
        <taxon>Alveolata</taxon>
        <taxon>Dinophyceae</taxon>
        <taxon>Suessiales</taxon>
        <taxon>Symbiodiniaceae</taxon>
        <taxon>Effrenium</taxon>
    </lineage>
</organism>
<evidence type="ECO:0000256" key="9">
    <source>
        <dbReference type="ARBA" id="ARBA00023128"/>
    </source>
</evidence>
<dbReference type="InterPro" id="IPR038849">
    <property type="entry name" value="ARL2BP"/>
</dbReference>
<reference evidence="15" key="1">
    <citation type="submission" date="2023-08" db="EMBL/GenBank/DDBJ databases">
        <authorList>
            <person name="Chen Y."/>
            <person name="Shah S."/>
            <person name="Dougan E. K."/>
            <person name="Thang M."/>
            <person name="Chan C."/>
        </authorList>
    </citation>
    <scope>NUCLEOTIDE SEQUENCE</scope>
</reference>
<dbReference type="EMBL" id="CAUJNA010001302">
    <property type="protein sequence ID" value="CAJ1385921.1"/>
    <property type="molecule type" value="Genomic_DNA"/>
</dbReference>
<dbReference type="Gene3D" id="1.20.1520.10">
    <property type="entry name" value="ADP-ribosylation factor-like 2-binding protein, domain"/>
    <property type="match status" value="1"/>
</dbReference>
<comment type="caution">
    <text evidence="15">The sequence shown here is derived from an EMBL/GenBank/DDBJ whole genome shotgun (WGS) entry which is preliminary data.</text>
</comment>
<dbReference type="PANTHER" id="PTHR15487">
    <property type="entry name" value="ADP-RIBOSYLATION FACTOR-LIKE PROTEIN 2-BINDING PROTEIN"/>
    <property type="match status" value="1"/>
</dbReference>
<evidence type="ECO:0000256" key="6">
    <source>
        <dbReference type="ARBA" id="ARBA00014849"/>
    </source>
</evidence>
<keyword evidence="9" id="KW-0496">Mitochondrion</keyword>
<dbReference type="InterPro" id="IPR042541">
    <property type="entry name" value="BART_sf"/>
</dbReference>
<evidence type="ECO:0000313" key="16">
    <source>
        <dbReference type="Proteomes" id="UP001178507"/>
    </source>
</evidence>
<evidence type="ECO:0000256" key="3">
    <source>
        <dbReference type="ARBA" id="ARBA00004300"/>
    </source>
</evidence>
<feature type="compositionally biased region" description="Basic and acidic residues" evidence="13">
    <location>
        <begin position="179"/>
        <end position="188"/>
    </location>
</feature>
<keyword evidence="11" id="KW-0539">Nucleus</keyword>
<evidence type="ECO:0000256" key="10">
    <source>
        <dbReference type="ARBA" id="ARBA00023212"/>
    </source>
</evidence>
<comment type="similarity">
    <text evidence="5">Belongs to the ARL2BP family.</text>
</comment>
<evidence type="ECO:0000256" key="8">
    <source>
        <dbReference type="ARBA" id="ARBA00023069"/>
    </source>
</evidence>
<protein>
    <recommendedName>
        <fullName evidence="6">ADP-ribosylation factor-like protein 2-binding protein</fullName>
    </recommendedName>
</protein>
<evidence type="ECO:0000256" key="11">
    <source>
        <dbReference type="ARBA" id="ARBA00023242"/>
    </source>
</evidence>
<proteinExistence type="inferred from homology"/>
<evidence type="ECO:0000259" key="14">
    <source>
        <dbReference type="Pfam" id="PF11527"/>
    </source>
</evidence>
<evidence type="ECO:0000256" key="12">
    <source>
        <dbReference type="ARBA" id="ARBA00023273"/>
    </source>
</evidence>
<dbReference type="Pfam" id="PF11527">
    <property type="entry name" value="ARL2_Bind_BART"/>
    <property type="match status" value="1"/>
</dbReference>
<dbReference type="GO" id="GO:0005634">
    <property type="term" value="C:nucleus"/>
    <property type="evidence" value="ECO:0007669"/>
    <property type="project" value="UniProtKB-SubCell"/>
</dbReference>
<dbReference type="GO" id="GO:0051457">
    <property type="term" value="P:maintenance of protein location in nucleus"/>
    <property type="evidence" value="ECO:0007669"/>
    <property type="project" value="TreeGrafter"/>
</dbReference>
<feature type="region of interest" description="Disordered" evidence="13">
    <location>
        <begin position="170"/>
        <end position="200"/>
    </location>
</feature>
<dbReference type="GO" id="GO:0005813">
    <property type="term" value="C:centrosome"/>
    <property type="evidence" value="ECO:0007669"/>
    <property type="project" value="UniProtKB-SubCell"/>
</dbReference>
<dbReference type="Proteomes" id="UP001178507">
    <property type="component" value="Unassembled WGS sequence"/>
</dbReference>
<keyword evidence="10" id="KW-0206">Cytoskeleton</keyword>
<keyword evidence="16" id="KW-1185">Reference proteome</keyword>
<keyword evidence="8" id="KW-0969">Cilium</keyword>
<evidence type="ECO:0000313" key="15">
    <source>
        <dbReference type="EMBL" id="CAJ1385921.1"/>
    </source>
</evidence>
<sequence length="200" mass="22234">MASGYAKAKSSGEGEDFEDIVDGELNEGEEEDFVITGEPSNAADADFDRQVEALQEAVLDDSFQEVLNAFCREHCHHFEDTEENKFIYTELFNQYSALIEGHLEKQMTAAIPGFSMIVFLEELAKRGEDEIDCAVLELLVSQSDFLSFKQQMLTVKEDPGLSLSGTATHIHADEDEEGEARPDLDHLLKVTPASPSQKRA</sequence>
<evidence type="ECO:0000256" key="7">
    <source>
        <dbReference type="ARBA" id="ARBA00022490"/>
    </source>
</evidence>
<evidence type="ECO:0000256" key="1">
    <source>
        <dbReference type="ARBA" id="ARBA00004120"/>
    </source>
</evidence>
<evidence type="ECO:0000256" key="5">
    <source>
        <dbReference type="ARBA" id="ARBA00009880"/>
    </source>
</evidence>
<dbReference type="InterPro" id="IPR023379">
    <property type="entry name" value="BART_dom"/>
</dbReference>
<evidence type="ECO:0000256" key="2">
    <source>
        <dbReference type="ARBA" id="ARBA00004123"/>
    </source>
</evidence>
<gene>
    <name evidence="15" type="ORF">EVOR1521_LOCUS12407</name>
</gene>
<feature type="domain" description="BART" evidence="14">
    <location>
        <begin position="47"/>
        <end position="156"/>
    </location>
</feature>
<feature type="compositionally biased region" description="Acidic residues" evidence="13">
    <location>
        <begin position="13"/>
        <end position="33"/>
    </location>
</feature>
<keyword evidence="12" id="KW-0966">Cell projection</keyword>
<name>A0AA36N023_9DINO</name>
<dbReference type="PANTHER" id="PTHR15487:SF4">
    <property type="entry name" value="ADP-RIBOSYLATION FACTOR-LIKE PROTEIN 2-BINDING PROTEIN"/>
    <property type="match status" value="1"/>
</dbReference>
<dbReference type="AlphaFoldDB" id="A0AA36N023"/>